<feature type="region of interest" description="Disordered" evidence="1">
    <location>
        <begin position="41"/>
        <end position="89"/>
    </location>
</feature>
<sequence>MGCVSSTLLNNDEEFSQLGSAAFGHHIVSLTSTTYGLLSMDPHPSATTPPTPPPRFTLGSIFPSPLSDPRSLRPPVKPESEPCPSRPEPEVINSWELMAGLDTSESFRFSPLPLPLPTPKFMDSSFQSKENCNPNFRNPKPGPLEKFELLCPPNGENRVVLYTTSLRGVRTTFEACNSVRSAIEGLGVAVCERDVSMHSGFREELRELMRGKPKEMLVPPRAFVRGRYIGGAEEVLRIAEEGELTGLLEGLPKGKIGVLCDGCGGVRFLPCFRCSGSCKLVILKGEEVVKQEDHDEEEEDDGGRRSSMGAVVVRCNECNENGLVLCPICS</sequence>
<dbReference type="PROSITE" id="PS51354">
    <property type="entry name" value="GLUTAREDOXIN_2"/>
    <property type="match status" value="1"/>
</dbReference>
<evidence type="ECO:0000313" key="3">
    <source>
        <dbReference type="EMBL" id="KAK4748710.1"/>
    </source>
</evidence>
<organism evidence="3 4">
    <name type="scientific">Trapa incisa</name>
    <dbReference type="NCBI Taxonomy" id="236973"/>
    <lineage>
        <taxon>Eukaryota</taxon>
        <taxon>Viridiplantae</taxon>
        <taxon>Streptophyta</taxon>
        <taxon>Embryophyta</taxon>
        <taxon>Tracheophyta</taxon>
        <taxon>Spermatophyta</taxon>
        <taxon>Magnoliopsida</taxon>
        <taxon>eudicotyledons</taxon>
        <taxon>Gunneridae</taxon>
        <taxon>Pentapetalae</taxon>
        <taxon>rosids</taxon>
        <taxon>malvids</taxon>
        <taxon>Myrtales</taxon>
        <taxon>Lythraceae</taxon>
        <taxon>Trapa</taxon>
    </lineage>
</organism>
<name>A0AAN7GZ28_9MYRT</name>
<evidence type="ECO:0000259" key="2">
    <source>
        <dbReference type="Pfam" id="PF00462"/>
    </source>
</evidence>
<dbReference type="CDD" id="cd03031">
    <property type="entry name" value="GRX_GRX_like"/>
    <property type="match status" value="1"/>
</dbReference>
<dbReference type="Pfam" id="PF23733">
    <property type="entry name" value="GRXCR1-2_C"/>
    <property type="match status" value="1"/>
</dbReference>
<proteinExistence type="predicted"/>
<gene>
    <name evidence="3" type="ORF">SAY87_015296</name>
</gene>
<evidence type="ECO:0000256" key="1">
    <source>
        <dbReference type="SAM" id="MobiDB-lite"/>
    </source>
</evidence>
<evidence type="ECO:0000313" key="4">
    <source>
        <dbReference type="Proteomes" id="UP001345219"/>
    </source>
</evidence>
<dbReference type="EMBL" id="JAXIOK010000019">
    <property type="protein sequence ID" value="KAK4748710.1"/>
    <property type="molecule type" value="Genomic_DNA"/>
</dbReference>
<dbReference type="PANTHER" id="PTHR45669:SF22">
    <property type="entry name" value="GLUTAREDOXIN DOMAIN-CONTAINING CYSTEINE-RICH PROTEIN CG12206-RELATED"/>
    <property type="match status" value="1"/>
</dbReference>
<reference evidence="3 4" key="1">
    <citation type="journal article" date="2023" name="Hortic Res">
        <title>Pangenome of water caltrop reveals structural variations and asymmetric subgenome divergence after allopolyploidization.</title>
        <authorList>
            <person name="Zhang X."/>
            <person name="Chen Y."/>
            <person name="Wang L."/>
            <person name="Yuan Y."/>
            <person name="Fang M."/>
            <person name="Shi L."/>
            <person name="Lu R."/>
            <person name="Comes H.P."/>
            <person name="Ma Y."/>
            <person name="Chen Y."/>
            <person name="Huang G."/>
            <person name="Zhou Y."/>
            <person name="Zheng Z."/>
            <person name="Qiu Y."/>
        </authorList>
    </citation>
    <scope>NUCLEOTIDE SEQUENCE [LARGE SCALE GENOMIC DNA]</scope>
    <source>
        <tissue evidence="3">Roots</tissue>
    </source>
</reference>
<dbReference type="Proteomes" id="UP001345219">
    <property type="component" value="Chromosome 12"/>
</dbReference>
<accession>A0AAN7GZ28</accession>
<keyword evidence="4" id="KW-1185">Reference proteome</keyword>
<dbReference type="Gene3D" id="3.40.30.10">
    <property type="entry name" value="Glutaredoxin"/>
    <property type="match status" value="1"/>
</dbReference>
<dbReference type="Pfam" id="PF00462">
    <property type="entry name" value="Glutaredoxin"/>
    <property type="match status" value="1"/>
</dbReference>
<dbReference type="InterPro" id="IPR036249">
    <property type="entry name" value="Thioredoxin-like_sf"/>
</dbReference>
<dbReference type="AlphaFoldDB" id="A0AAN7GZ28"/>
<comment type="caution">
    <text evidence="3">The sequence shown here is derived from an EMBL/GenBank/DDBJ whole genome shotgun (WGS) entry which is preliminary data.</text>
</comment>
<dbReference type="SUPFAM" id="SSF52833">
    <property type="entry name" value="Thioredoxin-like"/>
    <property type="match status" value="1"/>
</dbReference>
<feature type="domain" description="Glutaredoxin" evidence="2">
    <location>
        <begin position="159"/>
        <end position="229"/>
    </location>
</feature>
<protein>
    <recommendedName>
        <fullName evidence="2">Glutaredoxin domain-containing protein</fullName>
    </recommendedName>
</protein>
<dbReference type="InterPro" id="IPR002109">
    <property type="entry name" value="Glutaredoxin"/>
</dbReference>
<dbReference type="PANTHER" id="PTHR45669">
    <property type="entry name" value="GLUTAREDOXIN DOMAIN-CONTAINING CYSTEINE-RICH PROTEIN CG12206-RELATED"/>
    <property type="match status" value="1"/>
</dbReference>